<evidence type="ECO:0008006" key="4">
    <source>
        <dbReference type="Google" id="ProtNLM"/>
    </source>
</evidence>
<dbReference type="Proteomes" id="UP001059971">
    <property type="component" value="Chromosome 1"/>
</dbReference>
<name>A0ABM7G543_9SPHN</name>
<dbReference type="InterPro" id="IPR004891">
    <property type="entry name" value="Mercury-R_MerC"/>
</dbReference>
<dbReference type="EMBL" id="AP018817">
    <property type="protein sequence ID" value="BBF71122.1"/>
    <property type="molecule type" value="Genomic_DNA"/>
</dbReference>
<feature type="transmembrane region" description="Helical" evidence="1">
    <location>
        <begin position="20"/>
        <end position="46"/>
    </location>
</feature>
<evidence type="ECO:0000313" key="2">
    <source>
        <dbReference type="EMBL" id="BBF71122.1"/>
    </source>
</evidence>
<feature type="transmembrane region" description="Helical" evidence="1">
    <location>
        <begin position="58"/>
        <end position="75"/>
    </location>
</feature>
<evidence type="ECO:0000313" key="3">
    <source>
        <dbReference type="Proteomes" id="UP001059971"/>
    </source>
</evidence>
<sequence length="139" mass="14493">MTSCDDPRKIGLSAPKRTGWLDGFALCASSLCTLHCLGLPLLFALLPALASRIDPGESFHLVMLVLAVPTSLFALAQGWRRHRAPGLMLPGVAGLGLMAIGALAAEGAMAEAAWTVAGSALLAGAHILNWRRGRGQLRA</sequence>
<keyword evidence="1" id="KW-0812">Transmembrane</keyword>
<proteinExistence type="predicted"/>
<organism evidence="2 3">
    <name type="scientific">Sphingomonas bisphenolicum</name>
    <dbReference type="NCBI Taxonomy" id="296544"/>
    <lineage>
        <taxon>Bacteria</taxon>
        <taxon>Pseudomonadati</taxon>
        <taxon>Pseudomonadota</taxon>
        <taxon>Alphaproteobacteria</taxon>
        <taxon>Sphingomonadales</taxon>
        <taxon>Sphingomonadaceae</taxon>
        <taxon>Sphingomonas</taxon>
    </lineage>
</organism>
<dbReference type="RefSeq" id="WP_224549999.1">
    <property type="nucleotide sequence ID" value="NZ_AP018817.1"/>
</dbReference>
<protein>
    <recommendedName>
        <fullName evidence="4">MerC mercury resistance protein</fullName>
    </recommendedName>
</protein>
<feature type="transmembrane region" description="Helical" evidence="1">
    <location>
        <begin position="87"/>
        <end position="105"/>
    </location>
</feature>
<reference evidence="2" key="1">
    <citation type="submission" date="2018-07" db="EMBL/GenBank/DDBJ databases">
        <title>Complete genome sequence of Sphingomonas bisphenolicum strain AO1, a bisphenol A degradative bacterium isolated from Japanese farm field.</title>
        <authorList>
            <person name="Murakami M."/>
            <person name="Koh M."/>
            <person name="Koba S."/>
            <person name="Matsumura Y."/>
        </authorList>
    </citation>
    <scope>NUCLEOTIDE SEQUENCE</scope>
    <source>
        <strain evidence="2">AO1</strain>
    </source>
</reference>
<feature type="transmembrane region" description="Helical" evidence="1">
    <location>
        <begin position="111"/>
        <end position="130"/>
    </location>
</feature>
<evidence type="ECO:0000256" key="1">
    <source>
        <dbReference type="SAM" id="Phobius"/>
    </source>
</evidence>
<keyword evidence="3" id="KW-1185">Reference proteome</keyword>
<dbReference type="Pfam" id="PF03203">
    <property type="entry name" value="MerC"/>
    <property type="match status" value="1"/>
</dbReference>
<accession>A0ABM7G543</accession>
<keyword evidence="1" id="KW-0472">Membrane</keyword>
<gene>
    <name evidence="2" type="ORF">SBA_ch1_33220</name>
</gene>
<keyword evidence="1" id="KW-1133">Transmembrane helix</keyword>